<feature type="coiled-coil region" evidence="1">
    <location>
        <begin position="223"/>
        <end position="253"/>
    </location>
</feature>
<keyword evidence="3" id="KW-1185">Reference proteome</keyword>
<sequence length="381" mass="41113">MVTALTTAPPAPGRLGQALAPAAIGTYLTRLEGWLRARRTELDEIDAAALASDRGGQVAGDMMLSLALWKAVSDRYQLIFATWDGGRVLETERERISALIWGRLDGAGDVPGGMPVSVPEACRLSDALAAQLRSTLALVVGADASAARIRDLRAQLERLRDQVALEPANARPAAQARLVALEQRLAVITEKAERGGDVGGLLGPLEADATTTERDLIVGNAQRRDARDQLTRVRELRADLQLRENALERLASQAVATVEPAPRYAVPDVDALGAIPNTPDELRAFQQRLQRVSEAMNVAQHAYTDALEEHQQLEALLDAYVAKARALDVAGRDDLAESEQRARDVLARRPSPLTVARQLVATYQTWLDQATRPGAAGKESA</sequence>
<evidence type="ECO:0000256" key="1">
    <source>
        <dbReference type="SAM" id="Coils"/>
    </source>
</evidence>
<evidence type="ECO:0008006" key="4">
    <source>
        <dbReference type="Google" id="ProtNLM"/>
    </source>
</evidence>
<dbReference type="EMBL" id="BAABIM010000002">
    <property type="protein sequence ID" value="GAA4681265.1"/>
    <property type="molecule type" value="Genomic_DNA"/>
</dbReference>
<keyword evidence="1" id="KW-0175">Coiled coil</keyword>
<organism evidence="2 3">
    <name type="scientific">Nocardioides nanhaiensis</name>
    <dbReference type="NCBI Taxonomy" id="1476871"/>
    <lineage>
        <taxon>Bacteria</taxon>
        <taxon>Bacillati</taxon>
        <taxon>Actinomycetota</taxon>
        <taxon>Actinomycetes</taxon>
        <taxon>Propionibacteriales</taxon>
        <taxon>Nocardioidaceae</taxon>
        <taxon>Nocardioides</taxon>
    </lineage>
</organism>
<name>A0ABP8W7J5_9ACTN</name>
<reference evidence="3" key="1">
    <citation type="journal article" date="2019" name="Int. J. Syst. Evol. Microbiol.">
        <title>The Global Catalogue of Microorganisms (GCM) 10K type strain sequencing project: providing services to taxonomists for standard genome sequencing and annotation.</title>
        <authorList>
            <consortium name="The Broad Institute Genomics Platform"/>
            <consortium name="The Broad Institute Genome Sequencing Center for Infectious Disease"/>
            <person name="Wu L."/>
            <person name="Ma J."/>
        </authorList>
    </citation>
    <scope>NUCLEOTIDE SEQUENCE [LARGE SCALE GENOMIC DNA]</scope>
    <source>
        <strain evidence="3">JCM 18127</strain>
    </source>
</reference>
<comment type="caution">
    <text evidence="2">The sequence shown here is derived from an EMBL/GenBank/DDBJ whole genome shotgun (WGS) entry which is preliminary data.</text>
</comment>
<accession>A0ABP8W7J5</accession>
<proteinExistence type="predicted"/>
<evidence type="ECO:0000313" key="3">
    <source>
        <dbReference type="Proteomes" id="UP001500621"/>
    </source>
</evidence>
<evidence type="ECO:0000313" key="2">
    <source>
        <dbReference type="EMBL" id="GAA4681265.1"/>
    </source>
</evidence>
<dbReference type="Proteomes" id="UP001500621">
    <property type="component" value="Unassembled WGS sequence"/>
</dbReference>
<gene>
    <name evidence="2" type="ORF">GCM10023226_18050</name>
</gene>
<dbReference type="RefSeq" id="WP_345264930.1">
    <property type="nucleotide sequence ID" value="NZ_BAABIM010000002.1"/>
</dbReference>
<protein>
    <recommendedName>
        <fullName evidence="4">DUF3375 domain-containing protein</fullName>
    </recommendedName>
</protein>